<feature type="region of interest" description="Disordered" evidence="1">
    <location>
        <begin position="1"/>
        <end position="213"/>
    </location>
</feature>
<proteinExistence type="predicted"/>
<dbReference type="EMBL" id="BMFY01000002">
    <property type="protein sequence ID" value="GGA05200.1"/>
    <property type="molecule type" value="Genomic_DNA"/>
</dbReference>
<sequence length="520" mass="51990">MNENETAQTTPQHRPAGPAALPAPPRYAPEPAGTGATRVLDPAGVPHSGLATTPTQALTGQTQELTGQTQVLDADAGLPDPVLAPAAAPGAPMRAAAAEEGPGTPAPGTGHPGASGPALAGAPGPHGPGTPGQAPLGHTPANPIAGQLPGAPGGSGGSGVPGGTGGFGGPGGPQHPGGPGGPGGPQGPAAGPPPGDREPPYTQGRPTVLEQSSGGRAGMRALVATISVLTVLIILAVTAVATTIALMIRADTAREVLPTGTESLSVDAGTAQVIVTQGQGSQPVAELRSVGFARSTATMAVQADGPVTRVVIDGPDVSDPAGRHSERILWLRLPEDFRNGLDLDITGERGAIGIAGTGFGDVRVEGSGAHIGLHEGSAANVELSNETGPVTVNRFELTGSLTVSAGRDIDVELDPTILPTGPIELTADGDVTLLVPDFGDPALYRIDAEVASGELRNRLSERGGGGAEPPEGAEPVRIVIDAYNAIVSYTGDEDPWADDYWDGAWEDDESWDEQGSARWG</sequence>
<feature type="compositionally biased region" description="Low complexity" evidence="1">
    <location>
        <begin position="55"/>
        <end position="123"/>
    </location>
</feature>
<gene>
    <name evidence="3" type="ORF">GCM10011333_04940</name>
</gene>
<keyword evidence="4" id="KW-1185">Reference proteome</keyword>
<feature type="compositionally biased region" description="Gly residues" evidence="1">
    <location>
        <begin position="151"/>
        <end position="186"/>
    </location>
</feature>
<evidence type="ECO:0000313" key="3">
    <source>
        <dbReference type="EMBL" id="GGA05200.1"/>
    </source>
</evidence>
<evidence type="ECO:0000256" key="2">
    <source>
        <dbReference type="SAM" id="Phobius"/>
    </source>
</evidence>
<dbReference type="RefSeq" id="WP_188549339.1">
    <property type="nucleotide sequence ID" value="NZ_BMFY01000002.1"/>
</dbReference>
<accession>A0A8J2XJC7</accession>
<comment type="caution">
    <text evidence="3">The sequence shown here is derived from an EMBL/GenBank/DDBJ whole genome shotgun (WGS) entry which is preliminary data.</text>
</comment>
<reference evidence="3" key="1">
    <citation type="journal article" date="2014" name="Int. J. Syst. Evol. Microbiol.">
        <title>Complete genome sequence of Corynebacterium casei LMG S-19264T (=DSM 44701T), isolated from a smear-ripened cheese.</title>
        <authorList>
            <consortium name="US DOE Joint Genome Institute (JGI-PGF)"/>
            <person name="Walter F."/>
            <person name="Albersmeier A."/>
            <person name="Kalinowski J."/>
            <person name="Ruckert C."/>
        </authorList>
    </citation>
    <scope>NUCLEOTIDE SEQUENCE</scope>
    <source>
        <strain evidence="3">CGMCC 1.12785</strain>
    </source>
</reference>
<reference evidence="3" key="2">
    <citation type="submission" date="2020-09" db="EMBL/GenBank/DDBJ databases">
        <authorList>
            <person name="Sun Q."/>
            <person name="Zhou Y."/>
        </authorList>
    </citation>
    <scope>NUCLEOTIDE SEQUENCE</scope>
    <source>
        <strain evidence="3">CGMCC 1.12785</strain>
    </source>
</reference>
<feature type="transmembrane region" description="Helical" evidence="2">
    <location>
        <begin position="221"/>
        <end position="248"/>
    </location>
</feature>
<name>A0A8J2XJC7_9MICO</name>
<dbReference type="AlphaFoldDB" id="A0A8J2XJC7"/>
<keyword evidence="2" id="KW-0472">Membrane</keyword>
<evidence type="ECO:0000313" key="4">
    <source>
        <dbReference type="Proteomes" id="UP000616114"/>
    </source>
</evidence>
<evidence type="ECO:0000256" key="1">
    <source>
        <dbReference type="SAM" id="MobiDB-lite"/>
    </source>
</evidence>
<feature type="compositionally biased region" description="Polar residues" evidence="1">
    <location>
        <begin position="1"/>
        <end position="12"/>
    </location>
</feature>
<keyword evidence="2" id="KW-0812">Transmembrane</keyword>
<keyword evidence="2" id="KW-1133">Transmembrane helix</keyword>
<protein>
    <recommendedName>
        <fullName evidence="5">Adhesin domain-containing protein</fullName>
    </recommendedName>
</protein>
<evidence type="ECO:0008006" key="5">
    <source>
        <dbReference type="Google" id="ProtNLM"/>
    </source>
</evidence>
<dbReference type="Proteomes" id="UP000616114">
    <property type="component" value="Unassembled WGS sequence"/>
</dbReference>
<organism evidence="3 4">
    <name type="scientific">Sediminivirga luteola</name>
    <dbReference type="NCBI Taxonomy" id="1774748"/>
    <lineage>
        <taxon>Bacteria</taxon>
        <taxon>Bacillati</taxon>
        <taxon>Actinomycetota</taxon>
        <taxon>Actinomycetes</taxon>
        <taxon>Micrococcales</taxon>
        <taxon>Brevibacteriaceae</taxon>
        <taxon>Sediminivirga</taxon>
    </lineage>
</organism>